<accession>A0ABR0TCU6</accession>
<sequence>MADTYRPVVAVVDFHHQRGPEVERWVGVDQGYDPAIDNDWQLLPFLALSDGAHAATEDFSYFTLVLKSTPERSLFGISCTRQLDSRDLLNRPADVTRSTVQKAVVVITENPQTFTAIREKLSVVTKAWFSQKDFEDIEILERFQESLNKGFGSQEDDKDLYFGLSMRELIHQFKWQTLVLFKCLLLQPKMLFFGSNCEKMCLVQFSLISLIPTLMRHLRDCADPRMDYYATHVEKPTSLRTSERASLLAYMGVPLQIFGKGSLFGPYTPLQQLDTLADQDTKSYVVGSTNQLLLQQKDRYADILVNLDDNTINIYSPSLRNALALSTADRRWIDFLTQSVHDTWDEKNPSRPKDMGYAGSEEFIRLQFEEYLLSLLSASKYSRFVSSHKGDSKALLSEVEGDPSVEFGSEFMNQWALTENFALFERTTDSHLFDVVEPRHPCAGGLTIEDVQRRLAAQVSELHLDERWRGSKEAMGKHISTGRERVAGAINTLWADIEVMREAQRKRAEESKAAAASNPRTSEEKPAPRVAQAQASVQAASSRAGAYLSSWGAWASEKRKNWQKPETNNAPAAPTPLTLASTEMWAAEDSRPAVTSVSELSKERPAAPPGGERGSDGKDLGQEEDAQRTQQEDVANQVAAEDPWAQEKI</sequence>
<name>A0ABR0TCU6_AURPU</name>
<feature type="compositionally biased region" description="Low complexity" evidence="2">
    <location>
        <begin position="528"/>
        <end position="537"/>
    </location>
</feature>
<evidence type="ECO:0000259" key="3">
    <source>
        <dbReference type="PROSITE" id="PS50211"/>
    </source>
</evidence>
<keyword evidence="5" id="KW-1185">Reference proteome</keyword>
<gene>
    <name evidence="4" type="ORF">QM012_001901</name>
</gene>
<evidence type="ECO:0000256" key="1">
    <source>
        <dbReference type="ARBA" id="ARBA00038178"/>
    </source>
</evidence>
<feature type="region of interest" description="Disordered" evidence="2">
    <location>
        <begin position="587"/>
        <end position="649"/>
    </location>
</feature>
<evidence type="ECO:0000313" key="4">
    <source>
        <dbReference type="EMBL" id="KAK6002263.1"/>
    </source>
</evidence>
<dbReference type="Pfam" id="PF09794">
    <property type="entry name" value="Avl9"/>
    <property type="match status" value="1"/>
</dbReference>
<dbReference type="EMBL" id="JASGXD010000012">
    <property type="protein sequence ID" value="KAK6002263.1"/>
    <property type="molecule type" value="Genomic_DNA"/>
</dbReference>
<dbReference type="PANTHER" id="PTHR31017">
    <property type="entry name" value="LATE SECRETORY PATHWAY PROTEIN AVL9-RELATED"/>
    <property type="match status" value="1"/>
</dbReference>
<dbReference type="PROSITE" id="PS50211">
    <property type="entry name" value="DENN"/>
    <property type="match status" value="1"/>
</dbReference>
<comment type="caution">
    <text evidence="4">The sequence shown here is derived from an EMBL/GenBank/DDBJ whole genome shotgun (WGS) entry which is preliminary data.</text>
</comment>
<reference evidence="4 5" key="1">
    <citation type="submission" date="2023-11" db="EMBL/GenBank/DDBJ databases">
        <title>Draft genome sequence and annotation of the polyextremotolerant black yeast-like fungus Aureobasidium pullulans NRRL 62042.</title>
        <authorList>
            <person name="Dielentheis-Frenken M.R.E."/>
            <person name="Wibberg D."/>
            <person name="Blank L.M."/>
            <person name="Tiso T."/>
        </authorList>
    </citation>
    <scope>NUCLEOTIDE SEQUENCE [LARGE SCALE GENOMIC DNA]</scope>
    <source>
        <strain evidence="4 5">NRRL 62042</strain>
    </source>
</reference>
<dbReference type="PANTHER" id="PTHR31017:SF1">
    <property type="entry name" value="LATE SECRETORY PATHWAY PROTEIN AVL9 HOMOLOG"/>
    <property type="match status" value="1"/>
</dbReference>
<dbReference type="InterPro" id="IPR051731">
    <property type="entry name" value="DENND11/AVL9_GEFs"/>
</dbReference>
<evidence type="ECO:0000313" key="5">
    <source>
        <dbReference type="Proteomes" id="UP001341245"/>
    </source>
</evidence>
<protein>
    <recommendedName>
        <fullName evidence="3">UDENN domain-containing protein</fullName>
    </recommendedName>
</protein>
<comment type="similarity">
    <text evidence="1">Belongs to the AVL9 family.</text>
</comment>
<dbReference type="InterPro" id="IPR018307">
    <property type="entry name" value="ABL9/DENND6_dom"/>
</dbReference>
<organism evidence="4 5">
    <name type="scientific">Aureobasidium pullulans</name>
    <name type="common">Black yeast</name>
    <name type="synonym">Pullularia pullulans</name>
    <dbReference type="NCBI Taxonomy" id="5580"/>
    <lineage>
        <taxon>Eukaryota</taxon>
        <taxon>Fungi</taxon>
        <taxon>Dikarya</taxon>
        <taxon>Ascomycota</taxon>
        <taxon>Pezizomycotina</taxon>
        <taxon>Dothideomycetes</taxon>
        <taxon>Dothideomycetidae</taxon>
        <taxon>Dothideales</taxon>
        <taxon>Saccotheciaceae</taxon>
        <taxon>Aureobasidium</taxon>
    </lineage>
</organism>
<feature type="domain" description="UDENN" evidence="3">
    <location>
        <begin position="7"/>
        <end position="442"/>
    </location>
</feature>
<proteinExistence type="inferred from homology"/>
<evidence type="ECO:0000256" key="2">
    <source>
        <dbReference type="SAM" id="MobiDB-lite"/>
    </source>
</evidence>
<feature type="compositionally biased region" description="Basic and acidic residues" evidence="2">
    <location>
        <begin position="613"/>
        <end position="631"/>
    </location>
</feature>
<dbReference type="Proteomes" id="UP001341245">
    <property type="component" value="Unassembled WGS sequence"/>
</dbReference>
<feature type="region of interest" description="Disordered" evidence="2">
    <location>
        <begin position="506"/>
        <end position="537"/>
    </location>
</feature>
<dbReference type="InterPro" id="IPR037516">
    <property type="entry name" value="Tripartite_DENN"/>
</dbReference>